<dbReference type="InterPro" id="IPR022629">
    <property type="entry name" value="S-AdoMet_synt_central"/>
</dbReference>
<name>M1PP83_9ZZZZ</name>
<dbReference type="InterPro" id="IPR022630">
    <property type="entry name" value="S-AdoMet_synt_C"/>
</dbReference>
<evidence type="ECO:0000256" key="1">
    <source>
        <dbReference type="ARBA" id="ARBA00001946"/>
    </source>
</evidence>
<dbReference type="EC" id="2.5.1.6" evidence="5"/>
<dbReference type="InterPro" id="IPR022631">
    <property type="entry name" value="ADOMET_SYNTHASE_CS"/>
</dbReference>
<evidence type="ECO:0000256" key="8">
    <source>
        <dbReference type="ARBA" id="ARBA00022723"/>
    </source>
</evidence>
<dbReference type="PIRSF" id="PIRSF000497">
    <property type="entry name" value="MAT"/>
    <property type="match status" value="1"/>
</dbReference>
<evidence type="ECO:0000259" key="15">
    <source>
        <dbReference type="Pfam" id="PF02773"/>
    </source>
</evidence>
<dbReference type="InterPro" id="IPR022636">
    <property type="entry name" value="S-AdoMet_synthetase_sfam"/>
</dbReference>
<keyword evidence="11" id="KW-0460">Magnesium</keyword>
<comment type="similarity">
    <text evidence="4">Belongs to the AdoMet synthase family.</text>
</comment>
<dbReference type="FunFam" id="3.30.300.10:FF:000003">
    <property type="entry name" value="S-adenosylmethionine synthase"/>
    <property type="match status" value="1"/>
</dbReference>
<sequence length="394" mass="43272">MKGRYFTSESVTEGHPDKVADRISDAVLDSVLEDDPEGRVACETFVTTGLVLIGGEITTETYVDIPTVARQTVIDVGYNDGKYGFDGEDCAILTSIDEQSSDISQGVSRAQEVRESKGDKNHYDELGAGDQGIVYGYACRETKPYMPLPITLAHRLTKKLAEVRKSNQVAHLRPDGKSQVTIEYEDGEPLRADTVILAAQHDPELEEGVLEGKLLNKVIKPVIGRWLDEDTEVFVNSSGKFVKGGPPADAGMTGRKIIVDTYGGYGSHGGGAYSGKDPTKVDRSGSYMARYVAKNVVASGISEECEVQIAYTIGKANPLAVTIDTFGTARVKDDKIVRAVRDIFDMRPAAIIDKFQLRRPIYTPLSAYGHFGREDLDLPWEKTDRKEELREKLL</sequence>
<dbReference type="CDD" id="cd18079">
    <property type="entry name" value="S-AdoMet_synt"/>
    <property type="match status" value="1"/>
</dbReference>
<dbReference type="Pfam" id="PF00438">
    <property type="entry name" value="S-AdoMet_synt_N"/>
    <property type="match status" value="1"/>
</dbReference>
<protein>
    <recommendedName>
        <fullName evidence="5">methionine adenosyltransferase</fullName>
        <ecNumber evidence="5">2.5.1.6</ecNumber>
    </recommendedName>
</protein>
<evidence type="ECO:0000256" key="3">
    <source>
        <dbReference type="ARBA" id="ARBA00005224"/>
    </source>
</evidence>
<dbReference type="GO" id="GO:0005524">
    <property type="term" value="F:ATP binding"/>
    <property type="evidence" value="ECO:0007669"/>
    <property type="project" value="UniProtKB-KW"/>
</dbReference>
<evidence type="ECO:0000313" key="16">
    <source>
        <dbReference type="EMBL" id="AGF92895.1"/>
    </source>
</evidence>
<keyword evidence="10" id="KW-0067">ATP-binding</keyword>
<dbReference type="Pfam" id="PF02772">
    <property type="entry name" value="S-AdoMet_synt_M"/>
    <property type="match status" value="1"/>
</dbReference>
<evidence type="ECO:0000259" key="14">
    <source>
        <dbReference type="Pfam" id="PF02772"/>
    </source>
</evidence>
<keyword evidence="8" id="KW-0479">Metal-binding</keyword>
<dbReference type="UniPathway" id="UPA00315">
    <property type="reaction ID" value="UER00080"/>
</dbReference>
<evidence type="ECO:0000256" key="9">
    <source>
        <dbReference type="ARBA" id="ARBA00022741"/>
    </source>
</evidence>
<dbReference type="GO" id="GO:0006556">
    <property type="term" value="P:S-adenosylmethionine biosynthetic process"/>
    <property type="evidence" value="ECO:0007669"/>
    <property type="project" value="UniProtKB-UniPathway"/>
</dbReference>
<feature type="domain" description="S-adenosylmethionine synthetase N-terminal" evidence="13">
    <location>
        <begin position="5"/>
        <end position="100"/>
    </location>
</feature>
<comment type="pathway">
    <text evidence="3">Amino-acid biosynthesis; S-adenosyl-L-methionine biosynthesis; S-adenosyl-L-methionine from L-methionine: step 1/1.</text>
</comment>
<dbReference type="Pfam" id="PF02773">
    <property type="entry name" value="S-AdoMet_synt_C"/>
    <property type="match status" value="1"/>
</dbReference>
<keyword evidence="9" id="KW-0547">Nucleotide-binding</keyword>
<evidence type="ECO:0000259" key="13">
    <source>
        <dbReference type="Pfam" id="PF00438"/>
    </source>
</evidence>
<evidence type="ECO:0000256" key="6">
    <source>
        <dbReference type="ARBA" id="ARBA00022563"/>
    </source>
</evidence>
<evidence type="ECO:0000256" key="7">
    <source>
        <dbReference type="ARBA" id="ARBA00022679"/>
    </source>
</evidence>
<comment type="cofactor">
    <cofactor evidence="2">
        <name>K(+)</name>
        <dbReference type="ChEBI" id="CHEBI:29103"/>
    </cofactor>
</comment>
<gene>
    <name evidence="16" type="ORF">FLSS-4_0014</name>
</gene>
<accession>M1PP83</accession>
<feature type="domain" description="S-adenosylmethionine synthetase C-terminal" evidence="15">
    <location>
        <begin position="244"/>
        <end position="382"/>
    </location>
</feature>
<keyword evidence="6" id="KW-0554">One-carbon metabolism</keyword>
<dbReference type="GO" id="GO:0004478">
    <property type="term" value="F:methionine adenosyltransferase activity"/>
    <property type="evidence" value="ECO:0007669"/>
    <property type="project" value="UniProtKB-EC"/>
</dbReference>
<dbReference type="EMBL" id="JX684076">
    <property type="protein sequence ID" value="AGF92895.1"/>
    <property type="molecule type" value="Genomic_DNA"/>
</dbReference>
<proteinExistence type="inferred from homology"/>
<dbReference type="PROSITE" id="PS00376">
    <property type="entry name" value="ADOMET_SYNTHASE_1"/>
    <property type="match status" value="1"/>
</dbReference>
<dbReference type="NCBIfam" id="TIGR01034">
    <property type="entry name" value="metK"/>
    <property type="match status" value="1"/>
</dbReference>
<evidence type="ECO:0000256" key="12">
    <source>
        <dbReference type="ARBA" id="ARBA00022958"/>
    </source>
</evidence>
<dbReference type="SUPFAM" id="SSF55973">
    <property type="entry name" value="S-adenosylmethionine synthetase"/>
    <property type="match status" value="3"/>
</dbReference>
<dbReference type="InterPro" id="IPR022628">
    <property type="entry name" value="S-AdoMet_synt_N"/>
</dbReference>
<reference evidence="16" key="1">
    <citation type="journal article" date="2013" name="Syst. Appl. Microbiol.">
        <title>New insights into the archaeal diversity of a hypersaline microbial mat obtained by a metagenomic approach.</title>
        <authorList>
            <person name="Lopez-Lopez A."/>
            <person name="Richter M."/>
            <person name="Pena A."/>
            <person name="Tamames J."/>
            <person name="Rossello-Mora R."/>
        </authorList>
    </citation>
    <scope>NUCLEOTIDE SEQUENCE</scope>
</reference>
<dbReference type="InterPro" id="IPR002133">
    <property type="entry name" value="S-AdoMet_synthetase"/>
</dbReference>
<dbReference type="GO" id="GO:0046872">
    <property type="term" value="F:metal ion binding"/>
    <property type="evidence" value="ECO:0007669"/>
    <property type="project" value="UniProtKB-KW"/>
</dbReference>
<comment type="cofactor">
    <cofactor evidence="1">
        <name>Mg(2+)</name>
        <dbReference type="ChEBI" id="CHEBI:18420"/>
    </cofactor>
</comment>
<evidence type="ECO:0000256" key="2">
    <source>
        <dbReference type="ARBA" id="ARBA00001958"/>
    </source>
</evidence>
<dbReference type="PROSITE" id="PS00377">
    <property type="entry name" value="ADOMET_SYNTHASE_2"/>
    <property type="match status" value="1"/>
</dbReference>
<feature type="domain" description="S-adenosylmethionine synthetase central" evidence="14">
    <location>
        <begin position="126"/>
        <end position="241"/>
    </location>
</feature>
<dbReference type="PANTHER" id="PTHR11964">
    <property type="entry name" value="S-ADENOSYLMETHIONINE SYNTHETASE"/>
    <property type="match status" value="1"/>
</dbReference>
<evidence type="ECO:0000256" key="11">
    <source>
        <dbReference type="ARBA" id="ARBA00022842"/>
    </source>
</evidence>
<evidence type="ECO:0000256" key="10">
    <source>
        <dbReference type="ARBA" id="ARBA00022840"/>
    </source>
</evidence>
<evidence type="ECO:0000256" key="5">
    <source>
        <dbReference type="ARBA" id="ARBA00012828"/>
    </source>
</evidence>
<evidence type="ECO:0000256" key="4">
    <source>
        <dbReference type="ARBA" id="ARBA00009685"/>
    </source>
</evidence>
<dbReference type="AlphaFoldDB" id="M1PP83"/>
<keyword evidence="7 16" id="KW-0808">Transferase</keyword>
<dbReference type="GO" id="GO:0006730">
    <property type="term" value="P:one-carbon metabolic process"/>
    <property type="evidence" value="ECO:0007669"/>
    <property type="project" value="UniProtKB-KW"/>
</dbReference>
<keyword evidence="12" id="KW-0630">Potassium</keyword>
<dbReference type="Gene3D" id="3.30.300.10">
    <property type="match status" value="3"/>
</dbReference>
<organism evidence="16">
    <name type="scientific">uncultured organism</name>
    <dbReference type="NCBI Taxonomy" id="155900"/>
    <lineage>
        <taxon>unclassified sequences</taxon>
        <taxon>environmental samples</taxon>
    </lineage>
</organism>
<dbReference type="HAMAP" id="MF_00086">
    <property type="entry name" value="S_AdoMet_synth1"/>
    <property type="match status" value="1"/>
</dbReference>